<proteinExistence type="predicted"/>
<reference evidence="3" key="1">
    <citation type="submission" date="2016-06" db="UniProtKB">
        <authorList>
            <consortium name="WormBaseParasite"/>
        </authorList>
    </citation>
    <scope>IDENTIFICATION</scope>
</reference>
<evidence type="ECO:0000313" key="3">
    <source>
        <dbReference type="WBParaSite" id="SCUD_0000903501-mRNA-1"/>
    </source>
</evidence>
<dbReference type="WBParaSite" id="SCUD_0000903501-mRNA-1">
    <property type="protein sequence ID" value="SCUD_0000903501-mRNA-1"/>
    <property type="gene ID" value="SCUD_0000903501"/>
</dbReference>
<gene>
    <name evidence="1" type="ORF">SCUD_LOCUS9035</name>
</gene>
<reference evidence="1 2" key="2">
    <citation type="submission" date="2018-11" db="EMBL/GenBank/DDBJ databases">
        <authorList>
            <consortium name="Pathogen Informatics"/>
        </authorList>
    </citation>
    <scope>NUCLEOTIDE SEQUENCE [LARGE SCALE GENOMIC DNA]</scope>
    <source>
        <strain evidence="1">Dakar</strain>
        <strain evidence="2">Dakar, Senegal</strain>
    </source>
</reference>
<evidence type="ECO:0000313" key="2">
    <source>
        <dbReference type="Proteomes" id="UP000279833"/>
    </source>
</evidence>
<dbReference type="AlphaFoldDB" id="A0A183K222"/>
<evidence type="ECO:0000313" key="1">
    <source>
        <dbReference type="EMBL" id="VDP33794.1"/>
    </source>
</evidence>
<keyword evidence="2" id="KW-1185">Reference proteome</keyword>
<organism evidence="3">
    <name type="scientific">Schistosoma curassoni</name>
    <dbReference type="NCBI Taxonomy" id="6186"/>
    <lineage>
        <taxon>Eukaryota</taxon>
        <taxon>Metazoa</taxon>
        <taxon>Spiralia</taxon>
        <taxon>Lophotrochozoa</taxon>
        <taxon>Platyhelminthes</taxon>
        <taxon>Trematoda</taxon>
        <taxon>Digenea</taxon>
        <taxon>Strigeidida</taxon>
        <taxon>Schistosomatoidea</taxon>
        <taxon>Schistosomatidae</taxon>
        <taxon>Schistosoma</taxon>
    </lineage>
</organism>
<dbReference type="STRING" id="6186.A0A183K222"/>
<accession>A0A183K222</accession>
<protein>
    <submittedName>
        <fullName evidence="3">Reverse transcriptase domain-containing protein</fullName>
    </submittedName>
</protein>
<dbReference type="Proteomes" id="UP000279833">
    <property type="component" value="Unassembled WGS sequence"/>
</dbReference>
<name>A0A183K222_9TREM</name>
<dbReference type="EMBL" id="UZAK01033031">
    <property type="protein sequence ID" value="VDP33794.1"/>
    <property type="molecule type" value="Genomic_DNA"/>
</dbReference>
<sequence length="265" mass="30936">MKDVRTRRVADIASDHHLVMMKMKLTLEKHWTTGETVLRRFITAFLRDTIKPSKSKITLNNRSQALRDLLEEESIMGDDWNGIKDAVTLKCQEVPGRNKHHNKQWISVETLDKIQEMKKKKTVINSSQTRTEKVKAQAEYIEANKQVKKSVRVDHQKYVNELATMLEKAAREGNMRRLYDTTKKLVWKYIKPARPVKDKEGKLITETQEQRNRWVEHFEELLNRPAPLNPPDIEAADINLPLNVIPPTIEEDRMAFSQIKCEKAT</sequence>